<protein>
    <recommendedName>
        <fullName evidence="3">Reverse transcriptase</fullName>
    </recommendedName>
</protein>
<name>A0A225UI01_9STRA</name>
<evidence type="ECO:0000313" key="1">
    <source>
        <dbReference type="EMBL" id="OWY92570.1"/>
    </source>
</evidence>
<evidence type="ECO:0008006" key="3">
    <source>
        <dbReference type="Google" id="ProtNLM"/>
    </source>
</evidence>
<proteinExistence type="predicted"/>
<dbReference type="EMBL" id="NBNE01017793">
    <property type="protein sequence ID" value="OWY92570.1"/>
    <property type="molecule type" value="Genomic_DNA"/>
</dbReference>
<dbReference type="AlphaFoldDB" id="A0A225UI01"/>
<sequence>MTGGARWVPTVTEGPGLIRYLVISNIGEEIQRLDHRLDVEQSAPIPRVRVRRVTSLWECQNLALGSTRTLRSRQNSDHRIPRNDRYFAGQNPLILTEIER</sequence>
<keyword evidence="2" id="KW-1185">Reference proteome</keyword>
<comment type="caution">
    <text evidence="1">The sequence shown here is derived from an EMBL/GenBank/DDBJ whole genome shotgun (WGS) entry which is preliminary data.</text>
</comment>
<organism evidence="1 2">
    <name type="scientific">Phytophthora megakarya</name>
    <dbReference type="NCBI Taxonomy" id="4795"/>
    <lineage>
        <taxon>Eukaryota</taxon>
        <taxon>Sar</taxon>
        <taxon>Stramenopiles</taxon>
        <taxon>Oomycota</taxon>
        <taxon>Peronosporomycetes</taxon>
        <taxon>Peronosporales</taxon>
        <taxon>Peronosporaceae</taxon>
        <taxon>Phytophthora</taxon>
    </lineage>
</organism>
<dbReference type="Proteomes" id="UP000198211">
    <property type="component" value="Unassembled WGS sequence"/>
</dbReference>
<accession>A0A225UI01</accession>
<reference evidence="2" key="1">
    <citation type="submission" date="2017-03" db="EMBL/GenBank/DDBJ databases">
        <title>Phytopthora megakarya and P. palmivora, two closely related causual agents of cacao black pod achieved similar genome size and gene model numbers by different mechanisms.</title>
        <authorList>
            <person name="Ali S."/>
            <person name="Shao J."/>
            <person name="Larry D.J."/>
            <person name="Kronmiller B."/>
            <person name="Shen D."/>
            <person name="Strem M.D."/>
            <person name="Melnick R.L."/>
            <person name="Guiltinan M.J."/>
            <person name="Tyler B.M."/>
            <person name="Meinhardt L.W."/>
            <person name="Bailey B.A."/>
        </authorList>
    </citation>
    <scope>NUCLEOTIDE SEQUENCE [LARGE SCALE GENOMIC DNA]</scope>
    <source>
        <strain evidence="2">zdho120</strain>
    </source>
</reference>
<gene>
    <name evidence="1" type="ORF">PHMEG_00038377</name>
</gene>
<evidence type="ECO:0000313" key="2">
    <source>
        <dbReference type="Proteomes" id="UP000198211"/>
    </source>
</evidence>